<dbReference type="Gene3D" id="3.20.20.140">
    <property type="entry name" value="Metal-dependent hydrolases"/>
    <property type="match status" value="1"/>
</dbReference>
<comment type="caution">
    <text evidence="3">The sequence shown here is derived from an EMBL/GenBank/DDBJ whole genome shotgun (WGS) entry which is preliminary data.</text>
</comment>
<proteinExistence type="predicted"/>
<evidence type="ECO:0000313" key="3">
    <source>
        <dbReference type="EMBL" id="MCW9714090.1"/>
    </source>
</evidence>
<dbReference type="InterPro" id="IPR032466">
    <property type="entry name" value="Metal_Hydrolase"/>
</dbReference>
<dbReference type="Gene3D" id="3.10.310.70">
    <property type="match status" value="1"/>
</dbReference>
<evidence type="ECO:0000313" key="4">
    <source>
        <dbReference type="Proteomes" id="UP001207337"/>
    </source>
</evidence>
<dbReference type="InterPro" id="IPR011059">
    <property type="entry name" value="Metal-dep_hydrolase_composite"/>
</dbReference>
<dbReference type="CDD" id="cd01300">
    <property type="entry name" value="YtcJ_like"/>
    <property type="match status" value="1"/>
</dbReference>
<dbReference type="Pfam" id="PF07969">
    <property type="entry name" value="Amidohydro_3"/>
    <property type="match status" value="1"/>
</dbReference>
<dbReference type="PANTHER" id="PTHR22642:SF2">
    <property type="entry name" value="PROTEIN LONG AFTER FAR-RED 3"/>
    <property type="match status" value="1"/>
</dbReference>
<sequence>MLSVFKYYSVFLVVLAIAAISCQSQNEMDRMVIQNVTGYTFYEDTLREFSAIAFEEGKVVDVYTDTSFNDSGDIKIIDGQGRVMLPGLIDAHAHVMGLGFQQIHVNLAGTPSLKEALRQVEEYASDYPDLNWIEGRGWNHTHWDINRFPTAEELDKIENERPVWLTRVDGHAGWANSKAMELAGITAETEAPQGGEIIRDENGEPTGIFVDAAMDLITSEIPEPTTRERKLAFNNALQQMRSHGLTSVHDAGIGIRDWQLYKSVADSGRLTTRIYAMISGTGATFDTLAQKGPIPSYKQDMLALQSVKIYADGALGSRGAAMINPYSDDPDNRGLLFASEEEMTNKILKTASAGYQTNVHAIGDRANRVVLNTFESVKDSLGNQGLRHRIEHVQIVSEKDIPRFKSLDIIASMQPTHATSDLNMAEDRVGSERIKGGYAWKTFIDQGTVVAFGSDFPVEDVNPFYGLYSAVTRQTQEGEPEGGWYPGERVSRAQALRSFTLDAAYAAHQEKVLGSLEPGKWADFILIDRDFFEIPDQEIWQTEVLESWVAGQKIYSKAD</sequence>
<dbReference type="InterPro" id="IPR013108">
    <property type="entry name" value="Amidohydro_3"/>
</dbReference>
<feature type="domain" description="Amidohydrolase 3" evidence="2">
    <location>
        <begin position="75"/>
        <end position="555"/>
    </location>
</feature>
<gene>
    <name evidence="3" type="ORF">LQ318_14350</name>
</gene>
<feature type="chain" id="PRO_5046782015" evidence="1">
    <location>
        <begin position="27"/>
        <end position="559"/>
    </location>
</feature>
<feature type="signal peptide" evidence="1">
    <location>
        <begin position="1"/>
        <end position="26"/>
    </location>
</feature>
<dbReference type="InterPro" id="IPR033932">
    <property type="entry name" value="YtcJ-like"/>
</dbReference>
<evidence type="ECO:0000256" key="1">
    <source>
        <dbReference type="SAM" id="SignalP"/>
    </source>
</evidence>
<dbReference type="RefSeq" id="WP_265791166.1">
    <property type="nucleotide sequence ID" value="NZ_BAABRS010000004.1"/>
</dbReference>
<dbReference type="PROSITE" id="PS51257">
    <property type="entry name" value="PROKAR_LIPOPROTEIN"/>
    <property type="match status" value="1"/>
</dbReference>
<reference evidence="3 4" key="1">
    <citation type="submission" date="2021-11" db="EMBL/GenBank/DDBJ databases">
        <title>Aliifidinibius sp. nov., a new bacterium isolated from saline soil.</title>
        <authorList>
            <person name="Galisteo C."/>
            <person name="De La Haba R."/>
            <person name="Sanchez-Porro C."/>
            <person name="Ventosa A."/>
        </authorList>
    </citation>
    <scope>NUCLEOTIDE SEQUENCE [LARGE SCALE GENOMIC DNA]</scope>
    <source>
        <strain evidence="3 4">KACC 190600</strain>
    </source>
</reference>
<protein>
    <submittedName>
        <fullName evidence="3">Amidohydrolase</fullName>
    </submittedName>
</protein>
<keyword evidence="4" id="KW-1185">Reference proteome</keyword>
<dbReference type="PANTHER" id="PTHR22642">
    <property type="entry name" value="IMIDAZOLONEPROPIONASE"/>
    <property type="match status" value="1"/>
</dbReference>
<keyword evidence="1" id="KW-0732">Signal</keyword>
<dbReference type="Gene3D" id="2.30.40.10">
    <property type="entry name" value="Urease, subunit C, domain 1"/>
    <property type="match status" value="1"/>
</dbReference>
<dbReference type="SUPFAM" id="SSF51556">
    <property type="entry name" value="Metallo-dependent hydrolases"/>
    <property type="match status" value="1"/>
</dbReference>
<dbReference type="SUPFAM" id="SSF51338">
    <property type="entry name" value="Composite domain of metallo-dependent hydrolases"/>
    <property type="match status" value="1"/>
</dbReference>
<dbReference type="Proteomes" id="UP001207337">
    <property type="component" value="Unassembled WGS sequence"/>
</dbReference>
<accession>A0ABT3Q1V9</accession>
<dbReference type="EMBL" id="JAJNDC010000004">
    <property type="protein sequence ID" value="MCW9714090.1"/>
    <property type="molecule type" value="Genomic_DNA"/>
</dbReference>
<name>A0ABT3Q1V9_9BACT</name>
<organism evidence="3 4">
    <name type="scientific">Fodinibius salicampi</name>
    <dbReference type="NCBI Taxonomy" id="1920655"/>
    <lineage>
        <taxon>Bacteria</taxon>
        <taxon>Pseudomonadati</taxon>
        <taxon>Balneolota</taxon>
        <taxon>Balneolia</taxon>
        <taxon>Balneolales</taxon>
        <taxon>Balneolaceae</taxon>
        <taxon>Fodinibius</taxon>
    </lineage>
</organism>
<evidence type="ECO:0000259" key="2">
    <source>
        <dbReference type="Pfam" id="PF07969"/>
    </source>
</evidence>